<protein>
    <submittedName>
        <fullName evidence="1">Uncharacterized protein</fullName>
    </submittedName>
</protein>
<dbReference type="Proteomes" id="UP001595791">
    <property type="component" value="Unassembled WGS sequence"/>
</dbReference>
<evidence type="ECO:0000313" key="1">
    <source>
        <dbReference type="EMBL" id="MFC4160760.1"/>
    </source>
</evidence>
<sequence>MAASLKPYLDCLDFQAMEAVLSAGIRECIENVARDRFGEEFVGFALDCNSRWGRFFSAWLRRVTYRASQRRQA</sequence>
<organism evidence="1 2">
    <name type="scientific">Chitinimonas lacunae</name>
    <dbReference type="NCBI Taxonomy" id="1963018"/>
    <lineage>
        <taxon>Bacteria</taxon>
        <taxon>Pseudomonadati</taxon>
        <taxon>Pseudomonadota</taxon>
        <taxon>Betaproteobacteria</taxon>
        <taxon>Neisseriales</taxon>
        <taxon>Chitinibacteraceae</taxon>
        <taxon>Chitinimonas</taxon>
    </lineage>
</organism>
<gene>
    <name evidence="1" type="ORF">ACFOW7_15575</name>
</gene>
<name>A0ABV8MUY6_9NEIS</name>
<accession>A0ABV8MUY6</accession>
<comment type="caution">
    <text evidence="1">The sequence shown here is derived from an EMBL/GenBank/DDBJ whole genome shotgun (WGS) entry which is preliminary data.</text>
</comment>
<reference evidence="2" key="1">
    <citation type="journal article" date="2019" name="Int. J. Syst. Evol. Microbiol.">
        <title>The Global Catalogue of Microorganisms (GCM) 10K type strain sequencing project: providing services to taxonomists for standard genome sequencing and annotation.</title>
        <authorList>
            <consortium name="The Broad Institute Genomics Platform"/>
            <consortium name="The Broad Institute Genome Sequencing Center for Infectious Disease"/>
            <person name="Wu L."/>
            <person name="Ma J."/>
        </authorList>
    </citation>
    <scope>NUCLEOTIDE SEQUENCE [LARGE SCALE GENOMIC DNA]</scope>
    <source>
        <strain evidence="2">LMG 29894</strain>
    </source>
</reference>
<dbReference type="RefSeq" id="WP_378165938.1">
    <property type="nucleotide sequence ID" value="NZ_JBHSBU010000001.1"/>
</dbReference>
<dbReference type="EMBL" id="JBHSBU010000001">
    <property type="protein sequence ID" value="MFC4160760.1"/>
    <property type="molecule type" value="Genomic_DNA"/>
</dbReference>
<proteinExistence type="predicted"/>
<evidence type="ECO:0000313" key="2">
    <source>
        <dbReference type="Proteomes" id="UP001595791"/>
    </source>
</evidence>
<keyword evidence="2" id="KW-1185">Reference proteome</keyword>